<protein>
    <submittedName>
        <fullName evidence="2">Uncharacterized protein</fullName>
    </submittedName>
</protein>
<feature type="transmembrane region" description="Helical" evidence="1">
    <location>
        <begin position="523"/>
        <end position="540"/>
    </location>
</feature>
<feature type="transmembrane region" description="Helical" evidence="1">
    <location>
        <begin position="662"/>
        <end position="679"/>
    </location>
</feature>
<keyword evidence="1" id="KW-1133">Transmembrane helix</keyword>
<feature type="transmembrane region" description="Helical" evidence="1">
    <location>
        <begin position="368"/>
        <end position="386"/>
    </location>
</feature>
<feature type="transmembrane region" description="Helical" evidence="1">
    <location>
        <begin position="183"/>
        <end position="207"/>
    </location>
</feature>
<feature type="transmembrane region" description="Helical" evidence="1">
    <location>
        <begin position="110"/>
        <end position="135"/>
    </location>
</feature>
<feature type="transmembrane region" description="Helical" evidence="1">
    <location>
        <begin position="789"/>
        <end position="808"/>
    </location>
</feature>
<feature type="transmembrane region" description="Helical" evidence="1">
    <location>
        <begin position="282"/>
        <end position="299"/>
    </location>
</feature>
<dbReference type="EMBL" id="JAODUO010000845">
    <property type="protein sequence ID" value="KAK2173876.1"/>
    <property type="molecule type" value="Genomic_DNA"/>
</dbReference>
<feature type="transmembrane region" description="Helical" evidence="1">
    <location>
        <begin position="306"/>
        <end position="326"/>
    </location>
</feature>
<proteinExistence type="predicted"/>
<feature type="transmembrane region" description="Helical" evidence="1">
    <location>
        <begin position="338"/>
        <end position="361"/>
    </location>
</feature>
<feature type="transmembrane region" description="Helical" evidence="1">
    <location>
        <begin position="392"/>
        <end position="409"/>
    </location>
</feature>
<evidence type="ECO:0000313" key="2">
    <source>
        <dbReference type="EMBL" id="KAK2173876.1"/>
    </source>
</evidence>
<feature type="transmembrane region" description="Helical" evidence="1">
    <location>
        <begin position="580"/>
        <end position="598"/>
    </location>
</feature>
<gene>
    <name evidence="2" type="ORF">NP493_843g00028</name>
</gene>
<reference evidence="2" key="1">
    <citation type="journal article" date="2023" name="Mol. Biol. Evol.">
        <title>Third-Generation Sequencing Reveals the Adaptive Role of the Epigenome in Three Deep-Sea Polychaetes.</title>
        <authorList>
            <person name="Perez M."/>
            <person name="Aroh O."/>
            <person name="Sun Y."/>
            <person name="Lan Y."/>
            <person name="Juniper S.K."/>
            <person name="Young C.R."/>
            <person name="Angers B."/>
            <person name="Qian P.Y."/>
        </authorList>
    </citation>
    <scope>NUCLEOTIDE SEQUENCE</scope>
    <source>
        <strain evidence="2">R07B-5</strain>
    </source>
</reference>
<feature type="transmembrane region" description="Helical" evidence="1">
    <location>
        <begin position="857"/>
        <end position="884"/>
    </location>
</feature>
<keyword evidence="1" id="KW-0812">Transmembrane</keyword>
<feature type="transmembrane region" description="Helical" evidence="1">
    <location>
        <begin position="12"/>
        <end position="37"/>
    </location>
</feature>
<feature type="transmembrane region" description="Helical" evidence="1">
    <location>
        <begin position="461"/>
        <end position="481"/>
    </location>
</feature>
<feature type="transmembrane region" description="Helical" evidence="1">
    <location>
        <begin position="820"/>
        <end position="845"/>
    </location>
</feature>
<feature type="transmembrane region" description="Helical" evidence="1">
    <location>
        <begin position="488"/>
        <end position="511"/>
    </location>
</feature>
<comment type="caution">
    <text evidence="2">The sequence shown here is derived from an EMBL/GenBank/DDBJ whole genome shotgun (WGS) entry which is preliminary data.</text>
</comment>
<dbReference type="AlphaFoldDB" id="A0AAD9NMK0"/>
<feature type="transmembrane region" description="Helical" evidence="1">
    <location>
        <begin position="141"/>
        <end position="162"/>
    </location>
</feature>
<sequence length="902" mass="100680">MYYGRTFIVSVPGLLLTLAVGGETLLAVITCGGLMVQLCLRSGNKSRSLLAYVVAFIAAQIIVLYSVLPLLWKSLYTYIVIVPTINMFSAMTGAWFLLSFDNFVCHEHELAQCIEVLLFTLYPVLCVVSLTWLSITLIPTVYTPYVFTITGFTILQFYLVPVPSSYRKPIPQSKDNCNVLDPVYPACFALFFCFTPLSVFLVIKAATDVGQTFLVVTAVECFFITSLSIFLATFFNVREFLEGGGLSYRCITITRQCCGYASVLAFCQLLYCRNVLSHLLPWLPVAIILHMIIGALWSCRKKKMYLQIVTVTLCLYYVLLFCELPWTLNYYIGEEQVAIGVVFGLLLTNCLLTVACMYVSLYHTTETFGSFLLIQTLGFVLLEMLLLSSGLYSLLLMASVTALLIYVVLRLHYSKKLLWQPALGIVSVHLTVLWNAINIIYPSMQREASTSHMSDLFDFLAAWLLLTNLCGMHLATWTEILDKRKTQILIVSSWLMSLLAARAFVPKLVWLIASRKEPCLADVLAFSSAVVCVVSMKMTVCHRTLWKPNKHIGTVSLMLTVLLIAVQPTCQLTRCDILKWLLHGSAVCGLLVVTRATTLNSMTRIHIASIVIGVPVGLELAELVFDDTMPTSIHLLYTLLTTVCVELTLATWTPVHNLESVIISRLGVLLVTSVVLSIMDQFTTSTGQVGGHHWPPGMLGRAGFSLVAAAILKMTSFLQESEYLTAHGSIRKSKLPILGNVLTAVAFISVCHLQPLAHWEPWVMMCSCITFLFQRDPIVLYDLQRTNQITLPVLIATVTVMGSAIFDCHIWSSHLLSLKFLLHLLELGLIFVQVPVLLVFLNILWSGEFYINERFVIFLMPLASLLLVIGSSYIAVVFGLYTLLVGMWLMIYKLPLAVPEED</sequence>
<keyword evidence="1" id="KW-0472">Membrane</keyword>
<dbReference type="PANTHER" id="PTHR35313:SF1">
    <property type="entry name" value="NO EXINE FORMATION 1"/>
    <property type="match status" value="1"/>
</dbReference>
<feature type="transmembrane region" description="Helical" evidence="1">
    <location>
        <begin position="213"/>
        <end position="237"/>
    </location>
</feature>
<feature type="transmembrane region" description="Helical" evidence="1">
    <location>
        <begin position="49"/>
        <end position="72"/>
    </location>
</feature>
<keyword evidence="3" id="KW-1185">Reference proteome</keyword>
<evidence type="ECO:0000256" key="1">
    <source>
        <dbReference type="SAM" id="Phobius"/>
    </source>
</evidence>
<dbReference type="Proteomes" id="UP001209878">
    <property type="component" value="Unassembled WGS sequence"/>
</dbReference>
<evidence type="ECO:0000313" key="3">
    <source>
        <dbReference type="Proteomes" id="UP001209878"/>
    </source>
</evidence>
<name>A0AAD9NMK0_RIDPI</name>
<organism evidence="2 3">
    <name type="scientific">Ridgeia piscesae</name>
    <name type="common">Tubeworm</name>
    <dbReference type="NCBI Taxonomy" id="27915"/>
    <lineage>
        <taxon>Eukaryota</taxon>
        <taxon>Metazoa</taxon>
        <taxon>Spiralia</taxon>
        <taxon>Lophotrochozoa</taxon>
        <taxon>Annelida</taxon>
        <taxon>Polychaeta</taxon>
        <taxon>Sedentaria</taxon>
        <taxon>Canalipalpata</taxon>
        <taxon>Sabellida</taxon>
        <taxon>Siboglinidae</taxon>
        <taxon>Ridgeia</taxon>
    </lineage>
</organism>
<feature type="transmembrane region" description="Helical" evidence="1">
    <location>
        <begin position="78"/>
        <end position="98"/>
    </location>
</feature>
<feature type="transmembrane region" description="Helical" evidence="1">
    <location>
        <begin position="631"/>
        <end position="650"/>
    </location>
</feature>
<feature type="transmembrane region" description="Helical" evidence="1">
    <location>
        <begin position="421"/>
        <end position="441"/>
    </location>
</feature>
<dbReference type="PANTHER" id="PTHR35313">
    <property type="entry name" value="NO EXINE FORMATION 1"/>
    <property type="match status" value="1"/>
</dbReference>
<feature type="transmembrane region" description="Helical" evidence="1">
    <location>
        <begin position="605"/>
        <end position="625"/>
    </location>
</feature>
<accession>A0AAD9NMK0</accession>